<sequence length="356" mass="42329">MRMKYKFAVLIILMIFLVSTQALLQASGDDIDIAENEYYSWLSDWGDIEYYSDRGVEIITDERLCIEDCEQVKGWNIRPYNELEGKNAESDAIIYLSTYPADVIGRFVDKIYMVDKLKIRNTDYAGTIVDKSMYTAIDITENSSQIWIKMVLAHEFFHIREEYYKSGDEENNPYHEMDRLIDEYGLEFYYNEGYSFRQWSELVNRKYSEKNLEMGYIREYSLYASREFKANIAQAVDMGAYKILAEKSEEVKSLMDAYIEGNIRLFKEMGYELDGEYYREHLPDRMRSTDYEGYKKLITLYSFSDSGVLDRLIDRKTEIIIGLAFLYLVFRNMKKFLRVPLDEESIQRKKKWESIF</sequence>
<feature type="signal peptide" evidence="1">
    <location>
        <begin position="1"/>
        <end position="24"/>
    </location>
</feature>
<gene>
    <name evidence="2" type="ORF">SAMN02745751_02542</name>
</gene>
<evidence type="ECO:0000313" key="3">
    <source>
        <dbReference type="Proteomes" id="UP000184052"/>
    </source>
</evidence>
<dbReference type="Proteomes" id="UP000184052">
    <property type="component" value="Unassembled WGS sequence"/>
</dbReference>
<evidence type="ECO:0008006" key="4">
    <source>
        <dbReference type="Google" id="ProtNLM"/>
    </source>
</evidence>
<dbReference type="EMBL" id="FQZL01000020">
    <property type="protein sequence ID" value="SHJ42898.1"/>
    <property type="molecule type" value="Genomic_DNA"/>
</dbReference>
<keyword evidence="1" id="KW-0732">Signal</keyword>
<feature type="chain" id="PRO_5038662374" description="Peptidase MA superfamily protein" evidence="1">
    <location>
        <begin position="25"/>
        <end position="356"/>
    </location>
</feature>
<reference evidence="2 3" key="1">
    <citation type="submission" date="2016-11" db="EMBL/GenBank/DDBJ databases">
        <authorList>
            <person name="Jaros S."/>
            <person name="Januszkiewicz K."/>
            <person name="Wedrychowicz H."/>
        </authorList>
    </citation>
    <scope>NUCLEOTIDE SEQUENCE [LARGE SCALE GENOMIC DNA]</scope>
    <source>
        <strain evidence="2 3">DSM 17477</strain>
    </source>
</reference>
<evidence type="ECO:0000256" key="1">
    <source>
        <dbReference type="SAM" id="SignalP"/>
    </source>
</evidence>
<dbReference type="AlphaFoldDB" id="A0A1M6J872"/>
<protein>
    <recommendedName>
        <fullName evidence="4">Peptidase MA superfamily protein</fullName>
    </recommendedName>
</protein>
<organism evidence="2 3">
    <name type="scientific">Dethiosulfatibacter aminovorans DSM 17477</name>
    <dbReference type="NCBI Taxonomy" id="1121476"/>
    <lineage>
        <taxon>Bacteria</taxon>
        <taxon>Bacillati</taxon>
        <taxon>Bacillota</taxon>
        <taxon>Tissierellia</taxon>
        <taxon>Dethiosulfatibacter</taxon>
    </lineage>
</organism>
<keyword evidence="3" id="KW-1185">Reference proteome</keyword>
<dbReference type="STRING" id="1121476.SAMN02745751_02542"/>
<accession>A0A1M6J872</accession>
<evidence type="ECO:0000313" key="2">
    <source>
        <dbReference type="EMBL" id="SHJ42898.1"/>
    </source>
</evidence>
<proteinExistence type="predicted"/>
<name>A0A1M6J872_9FIRM</name>